<keyword evidence="2" id="KW-1185">Reference proteome</keyword>
<evidence type="ECO:0000313" key="2">
    <source>
        <dbReference type="Proteomes" id="UP000440578"/>
    </source>
</evidence>
<protein>
    <submittedName>
        <fullName evidence="1">Uncharacterized protein</fullName>
    </submittedName>
</protein>
<accession>A0A6A4WVT1</accession>
<organism evidence="1 2">
    <name type="scientific">Amphibalanus amphitrite</name>
    <name type="common">Striped barnacle</name>
    <name type="synonym">Balanus amphitrite</name>
    <dbReference type="NCBI Taxonomy" id="1232801"/>
    <lineage>
        <taxon>Eukaryota</taxon>
        <taxon>Metazoa</taxon>
        <taxon>Ecdysozoa</taxon>
        <taxon>Arthropoda</taxon>
        <taxon>Crustacea</taxon>
        <taxon>Multicrustacea</taxon>
        <taxon>Cirripedia</taxon>
        <taxon>Thoracica</taxon>
        <taxon>Thoracicalcarea</taxon>
        <taxon>Balanomorpha</taxon>
        <taxon>Balanoidea</taxon>
        <taxon>Balanidae</taxon>
        <taxon>Amphibalaninae</taxon>
        <taxon>Amphibalanus</taxon>
    </lineage>
</organism>
<dbReference type="Proteomes" id="UP000440578">
    <property type="component" value="Unassembled WGS sequence"/>
</dbReference>
<sequence length="103" mass="11356">MDRGLDALNGQNLADAKKLRRGMSGDSAEHHKALSDLEEAMRLRFIGKRTLFSFQKGFLVTIASMRGLVKDVTAQLGPAPGSYVLTGRVNQDPLESFFGLRVY</sequence>
<dbReference type="AlphaFoldDB" id="A0A6A4WVT1"/>
<proteinExistence type="predicted"/>
<reference evidence="1 2" key="1">
    <citation type="submission" date="2019-07" db="EMBL/GenBank/DDBJ databases">
        <title>Draft genome assembly of a fouling barnacle, Amphibalanus amphitrite (Darwin, 1854): The first reference genome for Thecostraca.</title>
        <authorList>
            <person name="Kim W."/>
        </authorList>
    </citation>
    <scope>NUCLEOTIDE SEQUENCE [LARGE SCALE GENOMIC DNA]</scope>
    <source>
        <strain evidence="1">SNU_AA5</strain>
        <tissue evidence="1">Soma without cirri and trophi</tissue>
    </source>
</reference>
<comment type="caution">
    <text evidence="1">The sequence shown here is derived from an EMBL/GenBank/DDBJ whole genome shotgun (WGS) entry which is preliminary data.</text>
</comment>
<dbReference type="EMBL" id="VIIS01000277">
    <property type="protein sequence ID" value="KAF0310975.1"/>
    <property type="molecule type" value="Genomic_DNA"/>
</dbReference>
<gene>
    <name evidence="1" type="ORF">FJT64_018190</name>
</gene>
<evidence type="ECO:0000313" key="1">
    <source>
        <dbReference type="EMBL" id="KAF0310975.1"/>
    </source>
</evidence>
<name>A0A6A4WVT1_AMPAM</name>